<feature type="compositionally biased region" description="Basic residues" evidence="1">
    <location>
        <begin position="76"/>
        <end position="88"/>
    </location>
</feature>
<evidence type="ECO:0000313" key="3">
    <source>
        <dbReference type="Proteomes" id="UP000539111"/>
    </source>
</evidence>
<evidence type="ECO:0000256" key="1">
    <source>
        <dbReference type="SAM" id="MobiDB-lite"/>
    </source>
</evidence>
<gene>
    <name evidence="2" type="ORF">BJY26_000424</name>
</gene>
<feature type="compositionally biased region" description="Polar residues" evidence="1">
    <location>
        <begin position="95"/>
        <end position="104"/>
    </location>
</feature>
<comment type="caution">
    <text evidence="2">The sequence shown here is derived from an EMBL/GenBank/DDBJ whole genome shotgun (WGS) entry which is preliminary data.</text>
</comment>
<name>A0A7Z0AAJ8_9MICO</name>
<reference evidence="2 3" key="1">
    <citation type="submission" date="2020-07" db="EMBL/GenBank/DDBJ databases">
        <title>Sequencing the genomes of 1000 actinobacteria strains.</title>
        <authorList>
            <person name="Klenk H.-P."/>
        </authorList>
    </citation>
    <scope>NUCLEOTIDE SEQUENCE [LARGE SCALE GENOMIC DNA]</scope>
    <source>
        <strain evidence="2 3">DSM 26341</strain>
    </source>
</reference>
<dbReference type="AlphaFoldDB" id="A0A7Z0AAJ8"/>
<organism evidence="2 3">
    <name type="scientific">Spelaeicoccus albus</name>
    <dbReference type="NCBI Taxonomy" id="1280376"/>
    <lineage>
        <taxon>Bacteria</taxon>
        <taxon>Bacillati</taxon>
        <taxon>Actinomycetota</taxon>
        <taxon>Actinomycetes</taxon>
        <taxon>Micrococcales</taxon>
        <taxon>Brevibacteriaceae</taxon>
        <taxon>Spelaeicoccus</taxon>
    </lineage>
</organism>
<sequence>MAVLSKSLTMLIDHGAAIPEIKQLRRRSREIWRKVNALPESANGRQNVLKLADEVHAAAAAALQAGGKVQAQRTGRVSRARSGRRGGRARGSSSKWAGTTTRITSVVGGGLVGRNRTH</sequence>
<accession>A0A7Z0AAJ8</accession>
<keyword evidence="3" id="KW-1185">Reference proteome</keyword>
<dbReference type="Proteomes" id="UP000539111">
    <property type="component" value="Unassembled WGS sequence"/>
</dbReference>
<evidence type="ECO:0000313" key="2">
    <source>
        <dbReference type="EMBL" id="NYI66118.1"/>
    </source>
</evidence>
<protein>
    <submittedName>
        <fullName evidence="2">Uncharacterized protein</fullName>
    </submittedName>
</protein>
<proteinExistence type="predicted"/>
<dbReference type="EMBL" id="JACBZP010000001">
    <property type="protein sequence ID" value="NYI66118.1"/>
    <property type="molecule type" value="Genomic_DNA"/>
</dbReference>
<feature type="region of interest" description="Disordered" evidence="1">
    <location>
        <begin position="70"/>
        <end position="118"/>
    </location>
</feature>